<evidence type="ECO:0000256" key="2">
    <source>
        <dbReference type="ARBA" id="ARBA00023125"/>
    </source>
</evidence>
<dbReference type="InterPro" id="IPR009057">
    <property type="entry name" value="Homeodomain-like_sf"/>
</dbReference>
<keyword evidence="1" id="KW-0805">Transcription regulation</keyword>
<sequence length="202" mass="21814">MKLTKERIVEAGMITFAEHGYAGLSMRQVAERLDVHAGSLYYHVRNKDALLALLADRLAGRAFEAGEKALAELPPSAGWADRVEAQATALRHTLRAHAGGPLLLAGSPAMLSPQALALMERLLATLRDGGVPEADRQVLGDVVLSYVTGFVLQEQAEPETARPADVDYAALAARFPLLFATLPPDSDEMFRRGVRQICERAG</sequence>
<keyword evidence="3" id="KW-0804">Transcription</keyword>
<keyword evidence="7" id="KW-1185">Reference proteome</keyword>
<dbReference type="InterPro" id="IPR004111">
    <property type="entry name" value="Repressor_TetR_C"/>
</dbReference>
<protein>
    <recommendedName>
        <fullName evidence="5">HTH tetR-type domain-containing protein</fullName>
    </recommendedName>
</protein>
<dbReference type="PRINTS" id="PR00455">
    <property type="entry name" value="HTHTETR"/>
</dbReference>
<dbReference type="SUPFAM" id="SSF46689">
    <property type="entry name" value="Homeodomain-like"/>
    <property type="match status" value="1"/>
</dbReference>
<feature type="DNA-binding region" description="H-T-H motif" evidence="4">
    <location>
        <begin position="25"/>
        <end position="44"/>
    </location>
</feature>
<dbReference type="Pfam" id="PF02909">
    <property type="entry name" value="TetR_C_1"/>
    <property type="match status" value="1"/>
</dbReference>
<evidence type="ECO:0000259" key="5">
    <source>
        <dbReference type="PROSITE" id="PS50977"/>
    </source>
</evidence>
<keyword evidence="2 4" id="KW-0238">DNA-binding</keyword>
<dbReference type="Pfam" id="PF00440">
    <property type="entry name" value="TetR_N"/>
    <property type="match status" value="1"/>
</dbReference>
<dbReference type="PANTHER" id="PTHR30055">
    <property type="entry name" value="HTH-TYPE TRANSCRIPTIONAL REGULATOR RUTR"/>
    <property type="match status" value="1"/>
</dbReference>
<evidence type="ECO:0000313" key="6">
    <source>
        <dbReference type="EMBL" id="BCJ39569.1"/>
    </source>
</evidence>
<reference evidence="6 7" key="1">
    <citation type="submission" date="2020-08" db="EMBL/GenBank/DDBJ databases">
        <title>Whole genome shotgun sequence of Actinoplanes ianthinogenes NBRC 13996.</title>
        <authorList>
            <person name="Komaki H."/>
            <person name="Tamura T."/>
        </authorList>
    </citation>
    <scope>NUCLEOTIDE SEQUENCE [LARGE SCALE GENOMIC DNA]</scope>
    <source>
        <strain evidence="6 7">NBRC 13996</strain>
    </source>
</reference>
<dbReference type="SUPFAM" id="SSF48498">
    <property type="entry name" value="Tetracyclin repressor-like, C-terminal domain"/>
    <property type="match status" value="1"/>
</dbReference>
<feature type="domain" description="HTH tetR-type" evidence="5">
    <location>
        <begin position="2"/>
        <end position="62"/>
    </location>
</feature>
<gene>
    <name evidence="6" type="ORF">Aiant_02260</name>
</gene>
<evidence type="ECO:0000256" key="1">
    <source>
        <dbReference type="ARBA" id="ARBA00023015"/>
    </source>
</evidence>
<proteinExistence type="predicted"/>
<dbReference type="PROSITE" id="PS01081">
    <property type="entry name" value="HTH_TETR_1"/>
    <property type="match status" value="1"/>
</dbReference>
<evidence type="ECO:0000313" key="7">
    <source>
        <dbReference type="Proteomes" id="UP000676967"/>
    </source>
</evidence>
<dbReference type="InterPro" id="IPR001647">
    <property type="entry name" value="HTH_TetR"/>
</dbReference>
<accession>A0ABM7LJZ3</accession>
<dbReference type="Gene3D" id="1.10.357.10">
    <property type="entry name" value="Tetracycline Repressor, domain 2"/>
    <property type="match status" value="1"/>
</dbReference>
<evidence type="ECO:0000256" key="4">
    <source>
        <dbReference type="PROSITE-ProRule" id="PRU00335"/>
    </source>
</evidence>
<dbReference type="Proteomes" id="UP000676967">
    <property type="component" value="Chromosome"/>
</dbReference>
<dbReference type="Gene3D" id="1.10.10.60">
    <property type="entry name" value="Homeodomain-like"/>
    <property type="match status" value="1"/>
</dbReference>
<dbReference type="PROSITE" id="PS50977">
    <property type="entry name" value="HTH_TETR_2"/>
    <property type="match status" value="1"/>
</dbReference>
<dbReference type="InterPro" id="IPR050109">
    <property type="entry name" value="HTH-type_TetR-like_transc_reg"/>
</dbReference>
<evidence type="ECO:0000256" key="3">
    <source>
        <dbReference type="ARBA" id="ARBA00023163"/>
    </source>
</evidence>
<name>A0ABM7LJZ3_9ACTN</name>
<dbReference type="PANTHER" id="PTHR30055:SF234">
    <property type="entry name" value="HTH-TYPE TRANSCRIPTIONAL REGULATOR BETI"/>
    <property type="match status" value="1"/>
</dbReference>
<organism evidence="6 7">
    <name type="scientific">Actinoplanes ianthinogenes</name>
    <dbReference type="NCBI Taxonomy" id="122358"/>
    <lineage>
        <taxon>Bacteria</taxon>
        <taxon>Bacillati</taxon>
        <taxon>Actinomycetota</taxon>
        <taxon>Actinomycetes</taxon>
        <taxon>Micromonosporales</taxon>
        <taxon>Micromonosporaceae</taxon>
        <taxon>Actinoplanes</taxon>
    </lineage>
</organism>
<dbReference type="RefSeq" id="WP_189336941.1">
    <property type="nucleotide sequence ID" value="NZ_AP023356.1"/>
</dbReference>
<dbReference type="InterPro" id="IPR036271">
    <property type="entry name" value="Tet_transcr_reg_TetR-rel_C_sf"/>
</dbReference>
<dbReference type="InterPro" id="IPR023772">
    <property type="entry name" value="DNA-bd_HTH_TetR-type_CS"/>
</dbReference>
<dbReference type="EMBL" id="AP023356">
    <property type="protein sequence ID" value="BCJ39569.1"/>
    <property type="molecule type" value="Genomic_DNA"/>
</dbReference>